<dbReference type="AlphaFoldDB" id="A0AAW7AD66"/>
<dbReference type="Gene3D" id="3.50.50.60">
    <property type="entry name" value="FAD/NAD(P)-binding domain"/>
    <property type="match status" value="1"/>
</dbReference>
<reference evidence="1" key="1">
    <citation type="journal article" date="2023" name="Int. J. Mol. Sci.">
        <title>Antibiotic Resistance/Susceptibility Profiles of Staphylococcus equorum Strains from Cheese, and Genome Analysis for Antibiotic Resistance Genes.</title>
        <authorList>
            <person name="Vazquez L."/>
            <person name="Srednik M.E."/>
            <person name="Rodriguez J."/>
            <person name="Florez A.B."/>
            <person name="Mayo B."/>
        </authorList>
    </citation>
    <scope>NUCLEOTIDE SEQUENCE</scope>
    <source>
        <strain evidence="1">5A3I</strain>
    </source>
</reference>
<protein>
    <submittedName>
        <fullName evidence="1">NAD(P)-binding domain-containing protein</fullName>
    </submittedName>
</protein>
<dbReference type="Pfam" id="PF13738">
    <property type="entry name" value="Pyr_redox_3"/>
    <property type="match status" value="1"/>
</dbReference>
<evidence type="ECO:0000313" key="2">
    <source>
        <dbReference type="Proteomes" id="UP001174037"/>
    </source>
</evidence>
<evidence type="ECO:0000313" key="1">
    <source>
        <dbReference type="EMBL" id="MDK9864923.1"/>
    </source>
</evidence>
<dbReference type="PANTHER" id="PTHR38663">
    <property type="match status" value="1"/>
</dbReference>
<comment type="caution">
    <text evidence="1">The sequence shown here is derived from an EMBL/GenBank/DDBJ whole genome shotgun (WGS) entry which is preliminary data.</text>
</comment>
<sequence>MTTWTIIGGGIHAATIAIKLRSKGLKSDHLKIIDPHHNLCEQFNNYTKRIDMPYLRSPCVHHVHPNPFHLKQYAKKMHYTNPAYGPYKRPNRDMFMDHTHELIHYFELNQSHIQSYVNKIEKDDKQWLIQLSNSEWIHTDNLIIAFGCNHDTYTPELFVQQPDISHVFDDDGSYDPETSHVVGSGISAAHLCLRLLKENNNKIHLWTNKPIDVHDFDADPGWLGPKNMTSFNAIQSSKQRFDIIKRERHRGSMPKELELRLKKYIKQNRLSIHVNELTNIQQHHICTENDCLHYDRILLATGFKESIMQQPIIKQLTDHFQAPITSCGLPFISSTLEWLPNLFVTGGLADLMLGPFARNIMGGREAALRIAEAYDEIESKSKTKNSLRHKLLS</sequence>
<name>A0AAW7AD66_9STAP</name>
<reference evidence="1" key="2">
    <citation type="submission" date="2023-03" db="EMBL/GenBank/DDBJ databases">
        <authorList>
            <person name="Vazquez L."/>
            <person name="Rodriguez J."/>
            <person name="Mayo B."/>
            <person name="Florez A.B."/>
        </authorList>
    </citation>
    <scope>NUCLEOTIDE SEQUENCE</scope>
    <source>
        <strain evidence="1">5A3I</strain>
    </source>
</reference>
<dbReference type="RefSeq" id="WP_285322834.1">
    <property type="nucleotide sequence ID" value="NZ_JARGCK010000002.1"/>
</dbReference>
<accession>A0AAW7AD66</accession>
<dbReference type="Proteomes" id="UP001174037">
    <property type="component" value="Unassembled WGS sequence"/>
</dbReference>
<dbReference type="EMBL" id="JARGCK010000002">
    <property type="protein sequence ID" value="MDK9864923.1"/>
    <property type="molecule type" value="Genomic_DNA"/>
</dbReference>
<dbReference type="PANTHER" id="PTHR38663:SF1">
    <property type="entry name" value="L-ORNITHINE N(5)-MONOOXYGENASE"/>
    <property type="match status" value="1"/>
</dbReference>
<gene>
    <name evidence="1" type="ORF">P1A27_02945</name>
</gene>
<dbReference type="SUPFAM" id="SSF51905">
    <property type="entry name" value="FAD/NAD(P)-binding domain"/>
    <property type="match status" value="2"/>
</dbReference>
<proteinExistence type="predicted"/>
<organism evidence="1 2">
    <name type="scientific">Staphylococcus equorum</name>
    <dbReference type="NCBI Taxonomy" id="246432"/>
    <lineage>
        <taxon>Bacteria</taxon>
        <taxon>Bacillati</taxon>
        <taxon>Bacillota</taxon>
        <taxon>Bacilli</taxon>
        <taxon>Bacillales</taxon>
        <taxon>Staphylococcaceae</taxon>
        <taxon>Staphylococcus</taxon>
    </lineage>
</organism>
<dbReference type="InterPro" id="IPR036188">
    <property type="entry name" value="FAD/NAD-bd_sf"/>
</dbReference>